<dbReference type="AlphaFoldDB" id="A0A0E4FXR0"/>
<name>A0A0E4FXR0_9BRAD</name>
<reference evidence="1 2" key="1">
    <citation type="submission" date="2014-11" db="EMBL/GenBank/DDBJ databases">
        <title>Symbiosis island explosion on the genome of extra-slow-growing strains of soybean bradyrhizobia with massive insertion sequences.</title>
        <authorList>
            <person name="Iida T."/>
            <person name="Minamisawa K."/>
        </authorList>
    </citation>
    <scope>NUCLEOTIDE SEQUENCE [LARGE SCALE GENOMIC DNA]</scope>
    <source>
        <strain evidence="1 2">NK6</strain>
    </source>
</reference>
<dbReference type="EMBL" id="AP014685">
    <property type="protein sequence ID" value="BAR62012.1"/>
    <property type="molecule type" value="Genomic_DNA"/>
</dbReference>
<sequence>MSVEEPWRDPEHYKTGKLTRCLGCKGECRKTHWGAWCYDCNVERIERINKSFAKLFS</sequence>
<evidence type="ECO:0000313" key="2">
    <source>
        <dbReference type="Proteomes" id="UP000063308"/>
    </source>
</evidence>
<gene>
    <name evidence="1" type="ORF">NK6_8868</name>
</gene>
<evidence type="ECO:0000313" key="1">
    <source>
        <dbReference type="EMBL" id="BAR62012.1"/>
    </source>
</evidence>
<protein>
    <submittedName>
        <fullName evidence="1">Uncharacterized protein</fullName>
    </submittedName>
</protein>
<organism evidence="1 2">
    <name type="scientific">Bradyrhizobium diazoefficiens</name>
    <dbReference type="NCBI Taxonomy" id="1355477"/>
    <lineage>
        <taxon>Bacteria</taxon>
        <taxon>Pseudomonadati</taxon>
        <taxon>Pseudomonadota</taxon>
        <taxon>Alphaproteobacteria</taxon>
        <taxon>Hyphomicrobiales</taxon>
        <taxon>Nitrobacteraceae</taxon>
        <taxon>Bradyrhizobium</taxon>
    </lineage>
</organism>
<accession>A0A0E4FXR0</accession>
<proteinExistence type="predicted"/>
<dbReference type="Proteomes" id="UP000063308">
    <property type="component" value="Chromosome"/>
</dbReference>